<name>A0A2G3E7Z3_9FIRM</name>
<proteinExistence type="predicted"/>
<dbReference type="EMBL" id="PDYH01000049">
    <property type="protein sequence ID" value="PHU39408.1"/>
    <property type="molecule type" value="Genomic_DNA"/>
</dbReference>
<feature type="transmembrane region" description="Helical" evidence="1">
    <location>
        <begin position="99"/>
        <end position="120"/>
    </location>
</feature>
<dbReference type="GO" id="GO:0005886">
    <property type="term" value="C:plasma membrane"/>
    <property type="evidence" value="ECO:0007669"/>
    <property type="project" value="TreeGrafter"/>
</dbReference>
<dbReference type="PANTHER" id="PTHR34980:SF2">
    <property type="entry name" value="INNER MEMBRANE PROTEIN YHAH-RELATED"/>
    <property type="match status" value="1"/>
</dbReference>
<gene>
    <name evidence="2" type="ORF">CSX00_11170</name>
</gene>
<feature type="transmembrane region" description="Helical" evidence="1">
    <location>
        <begin position="26"/>
        <end position="45"/>
    </location>
</feature>
<dbReference type="Proteomes" id="UP000224317">
    <property type="component" value="Unassembled WGS sequence"/>
</dbReference>
<feature type="transmembrane region" description="Helical" evidence="1">
    <location>
        <begin position="197"/>
        <end position="215"/>
    </location>
</feature>
<feature type="transmembrane region" description="Helical" evidence="1">
    <location>
        <begin position="293"/>
        <end position="312"/>
    </location>
</feature>
<dbReference type="Pfam" id="PF05656">
    <property type="entry name" value="DUF805"/>
    <property type="match status" value="1"/>
</dbReference>
<feature type="transmembrane region" description="Helical" evidence="1">
    <location>
        <begin position="222"/>
        <end position="243"/>
    </location>
</feature>
<reference evidence="2" key="1">
    <citation type="submission" date="2017-10" db="EMBL/GenBank/DDBJ databases">
        <title>Resolving the taxonomy of Roseburia spp., Eubacterium rectale and Agathobacter spp. through phylogenomic analysis.</title>
        <authorList>
            <person name="Sheridan P.O."/>
            <person name="Walker A.W."/>
            <person name="Duncan S.H."/>
            <person name="Scott K.P."/>
            <person name="Toole P.W.O."/>
            <person name="Luis P."/>
            <person name="Flint H.J."/>
        </authorList>
    </citation>
    <scope>NUCLEOTIDE SEQUENCE [LARGE SCALE GENOMIC DNA]</scope>
    <source>
        <strain evidence="2">JK10</strain>
    </source>
</reference>
<keyword evidence="1" id="KW-1133">Transmembrane helix</keyword>
<feature type="transmembrane region" description="Helical" evidence="1">
    <location>
        <begin position="156"/>
        <end position="177"/>
    </location>
</feature>
<sequence length="373" mass="42649">MTFGNALVSFFKNIFNFSGRARRKEYFGVMLLIVIINIALSFLFGDDREDIINLAIIRGLIALLIVPLCFRRLHDIGLNGGLCLLPCLSYLAFIGGIRIGLVVVVPVNLVVAPFFLYLSLIDSDPNTNFYGPSPKPFDGEELILDRRLKNRKQIDLILTISFILSEVFSGILMAYLFNEIASSQIYLGEESVLSYFVKRYYPLYICIIALILIVIDYSKKKILSAIAMIAIIAMGVQRCYYTYKTYVDVAKEFNNPEYNSLLEMDFIKSAVLIVIIAALFGIIFIKKDIYSKYLVLFSGLLMLCGKIIDWNFMLDRFYDTRRIIDYTLMEFIQNEVELNAIFGAILILIVYNKRMLQKLKEEKASLPVNAVQE</sequence>
<keyword evidence="1" id="KW-0472">Membrane</keyword>
<feature type="transmembrane region" description="Helical" evidence="1">
    <location>
        <begin position="51"/>
        <end position="69"/>
    </location>
</feature>
<comment type="caution">
    <text evidence="2">The sequence shown here is derived from an EMBL/GenBank/DDBJ whole genome shotgun (WGS) entry which is preliminary data.</text>
</comment>
<accession>A0A2G3E7Z3</accession>
<feature type="transmembrane region" description="Helical" evidence="1">
    <location>
        <begin position="332"/>
        <end position="351"/>
    </location>
</feature>
<dbReference type="PANTHER" id="PTHR34980">
    <property type="entry name" value="INNER MEMBRANE PROTEIN-RELATED-RELATED"/>
    <property type="match status" value="1"/>
</dbReference>
<organism evidence="2 3">
    <name type="scientific">Pseudobutyrivibrio ruminis</name>
    <dbReference type="NCBI Taxonomy" id="46206"/>
    <lineage>
        <taxon>Bacteria</taxon>
        <taxon>Bacillati</taxon>
        <taxon>Bacillota</taxon>
        <taxon>Clostridia</taxon>
        <taxon>Lachnospirales</taxon>
        <taxon>Lachnospiraceae</taxon>
        <taxon>Pseudobutyrivibrio</taxon>
    </lineage>
</organism>
<dbReference type="AlphaFoldDB" id="A0A2G3E7Z3"/>
<keyword evidence="1" id="KW-0812">Transmembrane</keyword>
<keyword evidence="3" id="KW-1185">Reference proteome</keyword>
<evidence type="ECO:0000256" key="1">
    <source>
        <dbReference type="SAM" id="Phobius"/>
    </source>
</evidence>
<evidence type="ECO:0000313" key="2">
    <source>
        <dbReference type="EMBL" id="PHU39408.1"/>
    </source>
</evidence>
<dbReference type="InterPro" id="IPR008523">
    <property type="entry name" value="DUF805"/>
</dbReference>
<feature type="transmembrane region" description="Helical" evidence="1">
    <location>
        <begin position="266"/>
        <end position="286"/>
    </location>
</feature>
<evidence type="ECO:0000313" key="3">
    <source>
        <dbReference type="Proteomes" id="UP000224317"/>
    </source>
</evidence>
<protein>
    <recommendedName>
        <fullName evidence="4">DUF805 domain-containing protein</fullName>
    </recommendedName>
</protein>
<feature type="transmembrane region" description="Helical" evidence="1">
    <location>
        <begin position="76"/>
        <end position="93"/>
    </location>
</feature>
<evidence type="ECO:0008006" key="4">
    <source>
        <dbReference type="Google" id="ProtNLM"/>
    </source>
</evidence>
<dbReference type="RefSeq" id="WP_099413749.1">
    <property type="nucleotide sequence ID" value="NZ_PDYH01000049.1"/>
</dbReference>